<evidence type="ECO:0000256" key="3">
    <source>
        <dbReference type="SAM" id="MobiDB-lite"/>
    </source>
</evidence>
<evidence type="ECO:0000256" key="1">
    <source>
        <dbReference type="ARBA" id="ARBA00006217"/>
    </source>
</evidence>
<dbReference type="PANTHER" id="PTHR11002:SF79">
    <property type="entry name" value="CARBONIC ANHYDRASE 2"/>
    <property type="match status" value="1"/>
</dbReference>
<feature type="region of interest" description="Disordered" evidence="3">
    <location>
        <begin position="1"/>
        <end position="35"/>
    </location>
</feature>
<dbReference type="Pfam" id="PF00484">
    <property type="entry name" value="Pro_CA"/>
    <property type="match status" value="1"/>
</dbReference>
<evidence type="ECO:0000313" key="4">
    <source>
        <dbReference type="EMBL" id="GLF96874.1"/>
    </source>
</evidence>
<dbReference type="InterPro" id="IPR036874">
    <property type="entry name" value="Carbonic_anhydrase_sf"/>
</dbReference>
<accession>A0ABQ5P2P9</accession>
<evidence type="ECO:0000313" key="5">
    <source>
        <dbReference type="Proteomes" id="UP001291653"/>
    </source>
</evidence>
<dbReference type="PANTHER" id="PTHR11002">
    <property type="entry name" value="CARBONIC ANHYDRASE"/>
    <property type="match status" value="1"/>
</dbReference>
<dbReference type="EMBL" id="BSBI01000009">
    <property type="protein sequence ID" value="GLF96874.1"/>
    <property type="molecule type" value="Genomic_DNA"/>
</dbReference>
<gene>
    <name evidence="4" type="ORF">SYYSPA8_21275</name>
</gene>
<dbReference type="InterPro" id="IPR001765">
    <property type="entry name" value="Carbonic_anhydrase"/>
</dbReference>
<sequence length="268" mass="28017">MTANHERLHRDEPTTGRMTDRMTDRGPGDGSGRRSVLRAAVGGASVLGAMGAVGVLGAGAATAAAHPSASPPPSAHTPRVALQTLLEGNRRWRTLRQRYPNHGTAARQRAIAGQAPFAIVLGCVDSRVPPELVFDQGLGDLLTARSAAGVLDEAVVGSVEYGVLALNIPLIVVLGHESCGAVKAAIEAEQTGQPLPGSIQYLAERIWPAIDHGQVGDARVRATTDAQARLVRDQLAAKPDLAPRVADGRLSVVAARYDLTDQGVRLLP</sequence>
<organism evidence="4 5">
    <name type="scientific">Streptomyces yaizuensis</name>
    <dbReference type="NCBI Taxonomy" id="2989713"/>
    <lineage>
        <taxon>Bacteria</taxon>
        <taxon>Bacillati</taxon>
        <taxon>Actinomycetota</taxon>
        <taxon>Actinomycetes</taxon>
        <taxon>Kitasatosporales</taxon>
        <taxon>Streptomycetaceae</taxon>
        <taxon>Streptomyces</taxon>
    </lineage>
</organism>
<keyword evidence="5" id="KW-1185">Reference proteome</keyword>
<comment type="function">
    <text evidence="2">Catalyzes the reversible hydration of carbon dioxide to form bicarbonate.</text>
</comment>
<proteinExistence type="inferred from homology"/>
<comment type="caution">
    <text evidence="4">The sequence shown here is derived from an EMBL/GenBank/DDBJ whole genome shotgun (WGS) entry which is preliminary data.</text>
</comment>
<protein>
    <submittedName>
        <fullName evidence="4">Carbonic anhydrase</fullName>
    </submittedName>
</protein>
<reference evidence="4 5" key="1">
    <citation type="submission" date="2022-10" db="EMBL/GenBank/DDBJ databases">
        <title>Draft genome sequence of Streptomyces sp. YSPA8.</title>
        <authorList>
            <person name="Moriuchi R."/>
            <person name="Dohra H."/>
            <person name="Yamamura H."/>
            <person name="Kodani S."/>
        </authorList>
    </citation>
    <scope>NUCLEOTIDE SEQUENCE [LARGE SCALE GENOMIC DNA]</scope>
    <source>
        <strain evidence="4 5">YSPA8</strain>
    </source>
</reference>
<name>A0ABQ5P2P9_9ACTN</name>
<comment type="similarity">
    <text evidence="1">Belongs to the beta-class carbonic anhydrase family.</text>
</comment>
<evidence type="ECO:0000256" key="2">
    <source>
        <dbReference type="ARBA" id="ARBA00024993"/>
    </source>
</evidence>
<dbReference type="PROSITE" id="PS51318">
    <property type="entry name" value="TAT"/>
    <property type="match status" value="1"/>
</dbReference>
<feature type="compositionally biased region" description="Basic and acidic residues" evidence="3">
    <location>
        <begin position="1"/>
        <end position="27"/>
    </location>
</feature>
<dbReference type="Gene3D" id="3.40.1050.10">
    <property type="entry name" value="Carbonic anhydrase"/>
    <property type="match status" value="1"/>
</dbReference>
<dbReference type="InterPro" id="IPR006311">
    <property type="entry name" value="TAT_signal"/>
</dbReference>
<dbReference type="SUPFAM" id="SSF53056">
    <property type="entry name" value="beta-carbonic anhydrase, cab"/>
    <property type="match status" value="1"/>
</dbReference>
<dbReference type="Proteomes" id="UP001291653">
    <property type="component" value="Unassembled WGS sequence"/>
</dbReference>
<dbReference type="SMART" id="SM00947">
    <property type="entry name" value="Pro_CA"/>
    <property type="match status" value="1"/>
</dbReference>
<dbReference type="RefSeq" id="WP_323448896.1">
    <property type="nucleotide sequence ID" value="NZ_BSBI01000009.1"/>
</dbReference>